<proteinExistence type="predicted"/>
<feature type="transmembrane region" description="Helical" evidence="1">
    <location>
        <begin position="36"/>
        <end position="53"/>
    </location>
</feature>
<dbReference type="EMBL" id="AHNR02000056">
    <property type="protein sequence ID" value="EKR54167.1"/>
    <property type="molecule type" value="Genomic_DNA"/>
</dbReference>
<evidence type="ECO:0000256" key="1">
    <source>
        <dbReference type="SAM" id="Phobius"/>
    </source>
</evidence>
<feature type="transmembrane region" description="Helical" evidence="1">
    <location>
        <begin position="6"/>
        <end position="24"/>
    </location>
</feature>
<gene>
    <name evidence="2" type="ORF">LEP1GSC105_5014</name>
</gene>
<name>A0A0E2D2C5_LEPIR</name>
<dbReference type="AlphaFoldDB" id="A0A0E2D2C5"/>
<keyword evidence="1" id="KW-0812">Transmembrane</keyword>
<comment type="caution">
    <text evidence="2">The sequence shown here is derived from an EMBL/GenBank/DDBJ whole genome shotgun (WGS) entry which is preliminary data.</text>
</comment>
<reference evidence="2 3" key="1">
    <citation type="submission" date="2012-10" db="EMBL/GenBank/DDBJ databases">
        <authorList>
            <person name="Harkins D.M."/>
            <person name="Durkin A.S."/>
            <person name="Brinkac L.M."/>
            <person name="Haft D.H."/>
            <person name="Selengut J.D."/>
            <person name="Sanka R."/>
            <person name="DePew J."/>
            <person name="Purushe J."/>
            <person name="Chanthongthip A."/>
            <person name="Lattana O."/>
            <person name="Phetsouvanh R."/>
            <person name="Newton P.N."/>
            <person name="Vinetz J.M."/>
            <person name="Sutton G.G."/>
            <person name="Nierman W.C."/>
            <person name="Fouts D.E."/>
        </authorList>
    </citation>
    <scope>NUCLEOTIDE SEQUENCE [LARGE SCALE GENOMIC DNA]</scope>
    <source>
        <strain evidence="2 3">UI 12758</strain>
    </source>
</reference>
<evidence type="ECO:0000313" key="3">
    <source>
        <dbReference type="Proteomes" id="UP000001340"/>
    </source>
</evidence>
<keyword evidence="1" id="KW-0472">Membrane</keyword>
<feature type="transmembrane region" description="Helical" evidence="1">
    <location>
        <begin position="101"/>
        <end position="119"/>
    </location>
</feature>
<sequence length="221" mass="25741">MEISDLALRIIIVLIPGFLTTLLFRYLSTHRDYSNFYFIVLSSVFGLSNYLVLKVLFQLLNLLKCIFIFITKRGLIIENKLFVSLLGSLIDRSFKVEPIEIIFASVIALISAIFYTWVYQKKIILRFANTRLHITNKSGDDDIWSHYLNSEEVTWVWIRDFNHSLTYFGRVKAFSDSGTQRELFMTDVSVYTISGKKELYNLNSAYISLSDGMYSIEQPKY</sequence>
<dbReference type="Proteomes" id="UP000001340">
    <property type="component" value="Unassembled WGS sequence"/>
</dbReference>
<protein>
    <submittedName>
        <fullName evidence="2">Uncharacterized protein</fullName>
    </submittedName>
</protein>
<dbReference type="RefSeq" id="WP_000406029.1">
    <property type="nucleotide sequence ID" value="NZ_AHNR02000056.1"/>
</dbReference>
<accession>A0A0E2D2C5</accession>
<organism evidence="2 3">
    <name type="scientific">Leptospira interrogans str. UI 12758</name>
    <dbReference type="NCBI Taxonomy" id="1049938"/>
    <lineage>
        <taxon>Bacteria</taxon>
        <taxon>Pseudomonadati</taxon>
        <taxon>Spirochaetota</taxon>
        <taxon>Spirochaetia</taxon>
        <taxon>Leptospirales</taxon>
        <taxon>Leptospiraceae</taxon>
        <taxon>Leptospira</taxon>
    </lineage>
</organism>
<evidence type="ECO:0000313" key="2">
    <source>
        <dbReference type="EMBL" id="EKR54167.1"/>
    </source>
</evidence>
<keyword evidence="1" id="KW-1133">Transmembrane helix</keyword>